<evidence type="ECO:0008006" key="4">
    <source>
        <dbReference type="Google" id="ProtNLM"/>
    </source>
</evidence>
<evidence type="ECO:0000313" key="3">
    <source>
        <dbReference type="Proteomes" id="UP000051861"/>
    </source>
</evidence>
<gene>
    <name evidence="2" type="ORF">AMJ44_10585</name>
</gene>
<sequence>MLLKARWIALPLCSFLICTALSTCEKRKSGQSSIPNQTAKKWNRERAELEYRLIQTELKLAKSEELYMVLNFQRKVLRLKLKGAVVWDYPIDIYEADSQEVREFVERFQGDDRRLIRFLSGKHLFAAQHKTPDSILAIVGEAVRANPELLQRDVPARFQLLWGYGLTLEVRTDIVGQPKSPLKSTLVEFRHALRRPFGEAHLIVKMRPADALTLYRAARPGLPTLLYPPL</sequence>
<protein>
    <recommendedName>
        <fullName evidence="4">POTRA domain-containing protein</fullName>
    </recommendedName>
</protein>
<evidence type="ECO:0000313" key="2">
    <source>
        <dbReference type="EMBL" id="KPJ65282.1"/>
    </source>
</evidence>
<name>A0A0S7XS28_UNCSA</name>
<keyword evidence="1" id="KW-0732">Signal</keyword>
<dbReference type="AlphaFoldDB" id="A0A0S7XS28"/>
<dbReference type="EMBL" id="LIZX01000126">
    <property type="protein sequence ID" value="KPJ65282.1"/>
    <property type="molecule type" value="Genomic_DNA"/>
</dbReference>
<dbReference type="Proteomes" id="UP000051861">
    <property type="component" value="Unassembled WGS sequence"/>
</dbReference>
<comment type="caution">
    <text evidence="2">The sequence shown here is derived from an EMBL/GenBank/DDBJ whole genome shotgun (WGS) entry which is preliminary data.</text>
</comment>
<organism evidence="2 3">
    <name type="scientific">candidate division WOR-1 bacterium DG_54_3</name>
    <dbReference type="NCBI Taxonomy" id="1703775"/>
    <lineage>
        <taxon>Bacteria</taxon>
        <taxon>Bacillati</taxon>
        <taxon>Saganbacteria</taxon>
    </lineage>
</organism>
<accession>A0A0S7XS28</accession>
<evidence type="ECO:0000256" key="1">
    <source>
        <dbReference type="SAM" id="SignalP"/>
    </source>
</evidence>
<feature type="chain" id="PRO_5006640210" description="POTRA domain-containing protein" evidence="1">
    <location>
        <begin position="23"/>
        <end position="230"/>
    </location>
</feature>
<proteinExistence type="predicted"/>
<reference evidence="2 3" key="1">
    <citation type="journal article" date="2015" name="Microbiome">
        <title>Genomic resolution of linkages in carbon, nitrogen, and sulfur cycling among widespread estuary sediment bacteria.</title>
        <authorList>
            <person name="Baker B.J."/>
            <person name="Lazar C.S."/>
            <person name="Teske A.P."/>
            <person name="Dick G.J."/>
        </authorList>
    </citation>
    <scope>NUCLEOTIDE SEQUENCE [LARGE SCALE GENOMIC DNA]</scope>
    <source>
        <strain evidence="2">DG_54_3</strain>
    </source>
</reference>
<feature type="signal peptide" evidence="1">
    <location>
        <begin position="1"/>
        <end position="22"/>
    </location>
</feature>